<evidence type="ECO:0000256" key="4">
    <source>
        <dbReference type="SAM" id="MobiDB-lite"/>
    </source>
</evidence>
<dbReference type="GO" id="GO:0006355">
    <property type="term" value="P:regulation of DNA-templated transcription"/>
    <property type="evidence" value="ECO:0007669"/>
    <property type="project" value="InterPro"/>
</dbReference>
<feature type="region of interest" description="Disordered" evidence="4">
    <location>
        <begin position="1130"/>
        <end position="1158"/>
    </location>
</feature>
<feature type="compositionally biased region" description="Acidic residues" evidence="4">
    <location>
        <begin position="768"/>
        <end position="780"/>
    </location>
</feature>
<dbReference type="OrthoDB" id="342531at2759"/>
<dbReference type="KEGG" id="more:E1B28_008739"/>
<feature type="compositionally biased region" description="Acidic residues" evidence="4">
    <location>
        <begin position="730"/>
        <end position="761"/>
    </location>
</feature>
<comment type="caution">
    <text evidence="5">The sequence shown here is derived from an EMBL/GenBank/DDBJ whole genome shotgun (WGS) entry which is preliminary data.</text>
</comment>
<dbReference type="SUPFAM" id="SSF48371">
    <property type="entry name" value="ARM repeat"/>
    <property type="match status" value="1"/>
</dbReference>
<evidence type="ECO:0000256" key="2">
    <source>
        <dbReference type="ARBA" id="ARBA00006809"/>
    </source>
</evidence>
<evidence type="ECO:0000256" key="3">
    <source>
        <dbReference type="ARBA" id="ARBA00023242"/>
    </source>
</evidence>
<feature type="compositionally biased region" description="Basic residues" evidence="4">
    <location>
        <begin position="1149"/>
        <end position="1158"/>
    </location>
</feature>
<accession>A0A9P7RZ55</accession>
<reference evidence="5" key="1">
    <citation type="journal article" date="2021" name="Genome Biol. Evol.">
        <title>The assembled and annotated genome of the fairy-ring fungus Marasmius oreades.</title>
        <authorList>
            <person name="Hiltunen M."/>
            <person name="Ament-Velasquez S.L."/>
            <person name="Johannesson H."/>
        </authorList>
    </citation>
    <scope>NUCLEOTIDE SEQUENCE</scope>
    <source>
        <strain evidence="5">03SP1</strain>
    </source>
</reference>
<evidence type="ECO:0000313" key="6">
    <source>
        <dbReference type="Proteomes" id="UP001049176"/>
    </source>
</evidence>
<dbReference type="AlphaFoldDB" id="A0A9P7RZ55"/>
<comment type="subcellular location">
    <subcellularLocation>
        <location evidence="1">Nucleus</location>
    </subcellularLocation>
</comment>
<gene>
    <name evidence="5" type="ORF">E1B28_008739</name>
</gene>
<comment type="similarity">
    <text evidence="2">Belongs to the MYBBP1A family.</text>
</comment>
<proteinExistence type="inferred from homology"/>
<dbReference type="GO" id="GO:0000182">
    <property type="term" value="F:rDNA binding"/>
    <property type="evidence" value="ECO:0007669"/>
    <property type="project" value="TreeGrafter"/>
</dbReference>
<protein>
    <recommendedName>
        <fullName evidence="7">DNA polymerase V</fullName>
    </recommendedName>
</protein>
<dbReference type="PANTHER" id="PTHR13213">
    <property type="entry name" value="MYB-BINDING PROTEIN 1A FAMILY MEMBER"/>
    <property type="match status" value="1"/>
</dbReference>
<sequence length="1158" mass="130829">MATTLPLFWHLSSASRDERLDASVKLIYALEQFQNQHKAPSPASDEEVEPTKIDTLDVMNAQDVSYSLRRLIRGLASPIESSRLGFSVALTELLSRLDTVTCSQISLLILEITKAQGASTGQEERDILFARLFGFTSIIQSGLLVRLMPLATSPSSATQASSLSSYSELLSQLVSLGEKKSWLRESTWWSIGLAIDALNESRVEWKEEACQATVRILFLENKSWSPEKIALSLKIQKLGWHVNWRPLLSPTFKDRDLLNNSNLQTIALILKEAGVEDESGDVQNSSTGSWKPQLHFAWDIILDTLIPSSNLETQKKSNFPEFFRIVVDENLFSANSSIERKYWGFQVFQRSLVRVGEDLMPMLFSKNFMRTWINHLSKKDRHLNKIATQTKFVENNPKLGFSLILQLTGVHGSQQFDRLTRTKTVEKILTTMDTAAIKQYIQHLLQQANDDAVSIETNNSRRQWVIDQLSALIRNGAIAKDNEWVLEALNWLVLNGLFVVKKRRENSHFIGLRKPPKPLFSDELRRHCREKLLSCLSDLTSQASVVQEGNSKVKAFGVTSDREFWVSKVLAIIQDLRADTRHVTPLVDIDEEVNALHEKAKQVVAKLKTVPDSETEIAGGTELLLSACMVQQYCAEDEEFTIPLEESLDAAARMFSLDKHKQKKGRKSLGQEEPQHEPIDVFADVIIGFLERSTAFMRAAGNQAFSLISSAAKESTIDLVLDQLRKRDPSEDDEETDDANPPDSDGAGEEEEEEEEEDETDSSSADGSSDDGEDSNDEPDEELRQQIMEALAVNGIQASTGETDDESEEVFMDDDQMMEIDQHLAEVFRMRLNEKKNGKDAGAEREAVHFKNRVLDLVDIFLKKRASNPLILRTILPLVDVATRSTPDEKQLSDKAQGIIRYRIGKHKELPSDADLDVASAVLKDLHERATNARSSEYLATLSDCSIYVSRLMANSGRIQEVLGLYRRSLSDFLTKKRSSLNYVFFDGFLRRFQSEAWCLRDDILTLSQKAVNAYRRCQALQLLHNIVAHLPTDVTEEVSDFMKKLQQTLLRCISEACDGKLNMTAPQMREILKLALSATRQTRKLLPTEMETIWNAMEWTSLSEHLAESTRFRGTVQMCRQITRLDAAVGTGSKRRKSHEGSALDGKKVKRKKFIHE</sequence>
<keyword evidence="6" id="KW-1185">Reference proteome</keyword>
<organism evidence="5 6">
    <name type="scientific">Marasmius oreades</name>
    <name type="common">fairy-ring Marasmius</name>
    <dbReference type="NCBI Taxonomy" id="181124"/>
    <lineage>
        <taxon>Eukaryota</taxon>
        <taxon>Fungi</taxon>
        <taxon>Dikarya</taxon>
        <taxon>Basidiomycota</taxon>
        <taxon>Agaricomycotina</taxon>
        <taxon>Agaricomycetes</taxon>
        <taxon>Agaricomycetidae</taxon>
        <taxon>Agaricales</taxon>
        <taxon>Marasmiineae</taxon>
        <taxon>Marasmiaceae</taxon>
        <taxon>Marasmius</taxon>
    </lineage>
</organism>
<evidence type="ECO:0008006" key="7">
    <source>
        <dbReference type="Google" id="ProtNLM"/>
    </source>
</evidence>
<dbReference type="GeneID" id="66077815"/>
<dbReference type="PANTHER" id="PTHR13213:SF2">
    <property type="entry name" value="MYB-BINDING PROTEIN 1A"/>
    <property type="match status" value="1"/>
</dbReference>
<feature type="region of interest" description="Disordered" evidence="4">
    <location>
        <begin position="727"/>
        <end position="780"/>
    </location>
</feature>
<keyword evidence="3" id="KW-0539">Nucleus</keyword>
<evidence type="ECO:0000313" key="5">
    <source>
        <dbReference type="EMBL" id="KAG7092382.1"/>
    </source>
</evidence>
<dbReference type="EMBL" id="CM032185">
    <property type="protein sequence ID" value="KAG7092382.1"/>
    <property type="molecule type" value="Genomic_DNA"/>
</dbReference>
<dbReference type="Pfam" id="PF04931">
    <property type="entry name" value="DNA_pol_phi"/>
    <property type="match status" value="1"/>
</dbReference>
<name>A0A9P7RZ55_9AGAR</name>
<dbReference type="Proteomes" id="UP001049176">
    <property type="component" value="Chromosome 5"/>
</dbReference>
<dbReference type="RefSeq" id="XP_043008852.1">
    <property type="nucleotide sequence ID" value="XM_043153568.1"/>
</dbReference>
<dbReference type="GO" id="GO:0005730">
    <property type="term" value="C:nucleolus"/>
    <property type="evidence" value="ECO:0007669"/>
    <property type="project" value="InterPro"/>
</dbReference>
<dbReference type="InterPro" id="IPR016024">
    <property type="entry name" value="ARM-type_fold"/>
</dbReference>
<dbReference type="InterPro" id="IPR007015">
    <property type="entry name" value="DNA_pol_V/MYBBP1A"/>
</dbReference>
<evidence type="ECO:0000256" key="1">
    <source>
        <dbReference type="ARBA" id="ARBA00004123"/>
    </source>
</evidence>